<dbReference type="InterPro" id="IPR009830">
    <property type="entry name" value="LppX/LprAFG"/>
</dbReference>
<name>A0ABM9LTY5_9MYCO</name>
<evidence type="ECO:0000256" key="1">
    <source>
        <dbReference type="ARBA" id="ARBA00004196"/>
    </source>
</evidence>
<evidence type="ECO:0000313" key="9">
    <source>
        <dbReference type="EMBL" id="CAJ1504670.1"/>
    </source>
</evidence>
<dbReference type="RefSeq" id="WP_308478194.1">
    <property type="nucleotide sequence ID" value="NZ_OY726397.1"/>
</dbReference>
<accession>A0ABM9LTY5</accession>
<evidence type="ECO:0000256" key="8">
    <source>
        <dbReference type="SAM" id="SignalP"/>
    </source>
</evidence>
<feature type="chain" id="PRO_5046925984" evidence="8">
    <location>
        <begin position="31"/>
        <end position="236"/>
    </location>
</feature>
<evidence type="ECO:0000256" key="6">
    <source>
        <dbReference type="ARBA" id="ARBA00023139"/>
    </source>
</evidence>
<keyword evidence="4 8" id="KW-0732">Signal</keyword>
<dbReference type="PROSITE" id="PS51257">
    <property type="entry name" value="PROKAR_LIPOPROTEIN"/>
    <property type="match status" value="1"/>
</dbReference>
<dbReference type="SUPFAM" id="SSF89392">
    <property type="entry name" value="Prokaryotic lipoproteins and lipoprotein localization factors"/>
    <property type="match status" value="1"/>
</dbReference>
<keyword evidence="5" id="KW-0472">Membrane</keyword>
<gene>
    <name evidence="9" type="ORF">MU0053_002743</name>
</gene>
<keyword evidence="3" id="KW-1003">Cell membrane</keyword>
<keyword evidence="6" id="KW-0564">Palmitate</keyword>
<proteinExistence type="inferred from homology"/>
<dbReference type="Gene3D" id="2.50.20.20">
    <property type="match status" value="1"/>
</dbReference>
<comment type="similarity">
    <text evidence="2">Belongs to the LppX/LprAFG lipoprotein family.</text>
</comment>
<evidence type="ECO:0000313" key="10">
    <source>
        <dbReference type="Proteomes" id="UP001190465"/>
    </source>
</evidence>
<evidence type="ECO:0000256" key="5">
    <source>
        <dbReference type="ARBA" id="ARBA00023136"/>
    </source>
</evidence>
<reference evidence="9 10" key="1">
    <citation type="submission" date="2023-08" db="EMBL/GenBank/DDBJ databases">
        <authorList>
            <person name="Folkvardsen B D."/>
            <person name="Norman A."/>
        </authorList>
    </citation>
    <scope>NUCLEOTIDE SEQUENCE [LARGE SCALE GENOMIC DNA]</scope>
    <source>
        <strain evidence="9 10">Mu0053</strain>
    </source>
</reference>
<protein>
    <submittedName>
        <fullName evidence="9">LppX_LprAFG lipoprotein</fullName>
    </submittedName>
</protein>
<dbReference type="InterPro" id="IPR029046">
    <property type="entry name" value="LolA/LolB/LppX"/>
</dbReference>
<evidence type="ECO:0000256" key="7">
    <source>
        <dbReference type="ARBA" id="ARBA00023288"/>
    </source>
</evidence>
<evidence type="ECO:0000256" key="4">
    <source>
        <dbReference type="ARBA" id="ARBA00022729"/>
    </source>
</evidence>
<organism evidence="9 10">
    <name type="scientific">[Mycobacterium] burgundiense</name>
    <dbReference type="NCBI Taxonomy" id="3064286"/>
    <lineage>
        <taxon>Bacteria</taxon>
        <taxon>Bacillati</taxon>
        <taxon>Actinomycetota</taxon>
        <taxon>Actinomycetes</taxon>
        <taxon>Mycobacteriales</taxon>
        <taxon>Mycobacteriaceae</taxon>
        <taxon>Mycolicibacterium</taxon>
    </lineage>
</organism>
<comment type="subcellular location">
    <subcellularLocation>
        <location evidence="1">Cell envelope</location>
    </subcellularLocation>
</comment>
<dbReference type="Pfam" id="PF07161">
    <property type="entry name" value="LppX_LprAFG"/>
    <property type="match status" value="1"/>
</dbReference>
<dbReference type="Proteomes" id="UP001190465">
    <property type="component" value="Chromosome"/>
</dbReference>
<feature type="signal peptide" evidence="8">
    <location>
        <begin position="1"/>
        <end position="30"/>
    </location>
</feature>
<keyword evidence="10" id="KW-1185">Reference proteome</keyword>
<keyword evidence="7 9" id="KW-0449">Lipoprotein</keyword>
<evidence type="ECO:0000256" key="3">
    <source>
        <dbReference type="ARBA" id="ARBA00022475"/>
    </source>
</evidence>
<evidence type="ECO:0000256" key="2">
    <source>
        <dbReference type="ARBA" id="ARBA00009194"/>
    </source>
</evidence>
<sequence>MQPRRLMSRIVLSLAAAGAATALVVGCSSAAETSSESLPDAPGLLQQSSQTTKGLQSAHLDIVVDGTIKGLPVKTLTGDLTNVPATAVQGSAKISMAGSDVDVDLVVIDNILFAALTPDSWLDMGPAADIYDPSTILNPDTGVANLLANFSDAKSESTEKIDGVDTVKVTGQISADAVNQLIPSVQATAPVPGTAWIENGGEHNLVRAEIEPSDDSSIQLTLSKWNEPVTVTKPQV</sequence>
<dbReference type="EMBL" id="OY726397">
    <property type="protein sequence ID" value="CAJ1504670.1"/>
    <property type="molecule type" value="Genomic_DNA"/>
</dbReference>
<dbReference type="CDD" id="cd16334">
    <property type="entry name" value="LppX-like"/>
    <property type="match status" value="1"/>
</dbReference>